<comment type="caution">
    <text evidence="1">The sequence shown here is derived from an EMBL/GenBank/DDBJ whole genome shotgun (WGS) entry which is preliminary data.</text>
</comment>
<dbReference type="AlphaFoldDB" id="A0A2W1ET67"/>
<reference evidence="2" key="3">
    <citation type="journal article" date="2022" name="bioRxiv">
        <title>A global pangenome for the wheat fungal pathogen Pyrenophora tritici-repentis and prediction of effector protein structural homology.</title>
        <authorList>
            <person name="Moolhuijzen P."/>
            <person name="See P.T."/>
            <person name="Shi G."/>
            <person name="Powell H.R."/>
            <person name="Cockram J."/>
            <person name="Jorgensen L.N."/>
            <person name="Benslimane H."/>
            <person name="Strelkov S.E."/>
            <person name="Turner J."/>
            <person name="Liu Z."/>
            <person name="Moffat C.S."/>
        </authorList>
    </citation>
    <scope>NUCLEOTIDE SEQUENCE</scope>
    <source>
        <strain evidence="2">86-124</strain>
    </source>
</reference>
<evidence type="ECO:0000313" key="2">
    <source>
        <dbReference type="EMBL" id="KAI1514812.1"/>
    </source>
</evidence>
<organism evidence="1 3">
    <name type="scientific">Pyrenophora tritici-repentis</name>
    <dbReference type="NCBI Taxonomy" id="45151"/>
    <lineage>
        <taxon>Eukaryota</taxon>
        <taxon>Fungi</taxon>
        <taxon>Dikarya</taxon>
        <taxon>Ascomycota</taxon>
        <taxon>Pezizomycotina</taxon>
        <taxon>Dothideomycetes</taxon>
        <taxon>Pleosporomycetidae</taxon>
        <taxon>Pleosporales</taxon>
        <taxon>Pleosporineae</taxon>
        <taxon>Pleosporaceae</taxon>
        <taxon>Pyrenophora</taxon>
    </lineage>
</organism>
<dbReference type="EMBL" id="NRDI02000007">
    <property type="protein sequence ID" value="KAI1514812.1"/>
    <property type="molecule type" value="Genomic_DNA"/>
</dbReference>
<evidence type="ECO:0000313" key="1">
    <source>
        <dbReference type="EMBL" id="KAF7575457.1"/>
    </source>
</evidence>
<sequence>MEAFDACDNRPVWQLHSHTSQLPGDEKNAQLSRPELGPLMNYDEISLGLWLHRREAIFPLHTIQEGRKPFQAIIVIQVPPGGWNMRGYRRRCARARVRYLLASPRR</sequence>
<keyword evidence="4" id="KW-1185">Reference proteome</keyword>
<evidence type="ECO:0000313" key="3">
    <source>
        <dbReference type="Proteomes" id="UP000245464"/>
    </source>
</evidence>
<proteinExistence type="predicted"/>
<gene>
    <name evidence="2" type="ORF">Ptr86124_006135</name>
    <name evidence="1" type="ORF">PtrM4_070810</name>
</gene>
<reference evidence="4" key="4">
    <citation type="journal article" date="2022" name="Microb. Genom.">
        <title>A global pangenome for the wheat fungal pathogen Pyrenophora tritici-repentis and prediction of effector protein structural homology.</title>
        <authorList>
            <person name="Moolhuijzen P.M."/>
            <person name="See P.T."/>
            <person name="Shi G."/>
            <person name="Powell H.R."/>
            <person name="Cockram J."/>
            <person name="Jorgensen L.N."/>
            <person name="Benslimane H."/>
            <person name="Strelkov S.E."/>
            <person name="Turner J."/>
            <person name="Liu Z."/>
            <person name="Moffat C.S."/>
        </authorList>
    </citation>
    <scope>NUCLEOTIDE SEQUENCE [LARGE SCALE GENOMIC DNA]</scope>
</reference>
<protein>
    <submittedName>
        <fullName evidence="1">Uncharacterized protein</fullName>
    </submittedName>
</protein>
<reference evidence="1 3" key="1">
    <citation type="journal article" date="2018" name="BMC Genomics">
        <title>Comparative genomics of the wheat fungal pathogen Pyrenophora tritici-repentis reveals chromosomal variations and genome plasticity.</title>
        <authorList>
            <person name="Moolhuijzen P."/>
            <person name="See P.T."/>
            <person name="Hane J.K."/>
            <person name="Shi G."/>
            <person name="Liu Z."/>
            <person name="Oliver R.P."/>
            <person name="Moffat C.S."/>
        </authorList>
    </citation>
    <scope>NUCLEOTIDE SEQUENCE [LARGE SCALE GENOMIC DNA]</scope>
    <source>
        <strain evidence="1">M4</strain>
    </source>
</reference>
<evidence type="ECO:0000313" key="4">
    <source>
        <dbReference type="Proteomes" id="UP000249757"/>
    </source>
</evidence>
<dbReference type="EMBL" id="NQIK02000002">
    <property type="protein sequence ID" value="KAF7575457.1"/>
    <property type="molecule type" value="Genomic_DNA"/>
</dbReference>
<dbReference type="Proteomes" id="UP000245464">
    <property type="component" value="Chromosome 2"/>
</dbReference>
<name>A0A2W1ET67_9PLEO</name>
<reference evidence="2" key="2">
    <citation type="submission" date="2021-05" db="EMBL/GenBank/DDBJ databases">
        <authorList>
            <person name="Moolhuijzen P.M."/>
            <person name="Moffat C.S."/>
        </authorList>
    </citation>
    <scope>NUCLEOTIDE SEQUENCE</scope>
    <source>
        <strain evidence="2">86-124</strain>
    </source>
</reference>
<dbReference type="Proteomes" id="UP000249757">
    <property type="component" value="Unassembled WGS sequence"/>
</dbReference>
<accession>A0A2W1ET67</accession>